<sequence>MLYPVEMSFENARDFTKTKIYFSRAARAEDEIERFYRDNVLVGGLNGTGKSTLATVFMCLLNAQRDDAAPQDLISTNRLFTPEEPWEFAGKILFYNDGSLEDYSRYIEIEGRFQGYTDRNREVNRVAKKLFVIRESDDLSVWKSYRFSNEGLHKHMPLGQFDEMLVKMGISPKRYLLYWKQGETYKFTKIKDTERFQYFADMMDLTKDILALDKNLLEQANREAELEKLTLRLQNQQADLRKLEIDKERKEERDNLLYLEVSAYLGRVNALQCFNEEARIKLDETCRKLQVELQQSKEAAQDLEQRSGVLAGQDKTFQEKYRQLTGRRRQLEEELEQVRLRRKTADDFLRDNEKRYFEIRDLLDKLKNEDTSVEEIQRSLERLNGEIALLKVSLRQSREQIEKLGHESVALQADIEMKDKELEELKQLLVAAELVLREKASPERLEEEIERSADEIKSSEAAAEAETVRKERLLNKLAAYLFLLSKHRDMLQEDLQEMDVKLSDINRLLEEQKIEAERLQAEKQVIKLRMEQEPLAEIEKKFADLEEERQELSRSQRKAEQEAEKHRDLLGRVYRLLETALPAEEESYERLKTEAGRVSGQLEAYRTALSEKSEARTEVEKILKKYPLSLAQYHSQLSVMSQNLKELVAERTVLVEEGRRLDLLSENYSRGVYNQAQEKAVSRQSAGSFRFDEIFELAGAENQQEREKRLSLIKYALFTEAVSDELQPSGEYYHVGLFDYAPSSLEEPLPFGLKIKDEILQPENRGILLSKVPEISGDAAARAVSWLKEAAQLLTPEGYLKDRLGCRGYDPEEAIYFLSLTARENHRYRMAALREANAAEIIRIESGISDLEKEQEQTRERLQALAGMLSERERLARESSVLSENLSVLQQKEESLQEALERASYRLQVLKRVQAVLHSLKASLIVEDSLAVEQISQTEIPSYLERLVSEHASIVSRAERLTILLEELKSLRSELGRLAERLQEWMEKRNRYYDLEEQLRVKEEDYKEVDKLSAEQNRLLGVLKAEQEQHRKNIGQIKHRLEEFRRYFREMEPMETTAQISLFTLLEETARLYEDYRQVIDAIEVSVKDWQRRRTEASDRIDRLKAELAAVWQAQADLIKSQDKKTLENTLSVLKVDLDKLRVSQQYLERHAIEAKENELRQAEEQAGSFRKIVDRHSTVDWSFHALYQEQEEEARNLTRHYADLMEADRELALQLEQNDLEWQKVRSALRKLEEELKEKINGQIQNQAGLAEAEEKLSGYHKDLVILPVEEEAEARYKELLLLDAGATALSLGEMLPSLRVLYRAKFFDSVEEGWMPVFEDYLAAVQVEKIAIEMESEYRAGLQLARDTMKRIINTLKKQVQENASQQYHLAQKQYETLIKEKRQAEQAAASLRQAVAEQHKMAEGLIDSSVRSVFRNFQQVLDRLGYQAQLNYVNKEQGEGCRRLVLKFRKKNEKAFRTVNEHGGLSGGEHAAVSLMLMYAIMVVKENNMGIKSGGYLLLDEWDANLDTINSRQVFEILKKLGKKIISITPRSHSQTYLEEFGLVVRVLQSKGHSIVSILDKQADRVNIEEMFEQMEQEGASFSN</sequence>
<feature type="coiled-coil region" evidence="1">
    <location>
        <begin position="488"/>
        <end position="569"/>
    </location>
</feature>
<feature type="coiled-coil region" evidence="1">
    <location>
        <begin position="848"/>
        <end position="906"/>
    </location>
</feature>
<feature type="coiled-coil region" evidence="1">
    <location>
        <begin position="1153"/>
        <end position="1236"/>
    </location>
</feature>
<dbReference type="KEGG" id="dae:Dtox_0129"/>
<dbReference type="OrthoDB" id="2481648at2"/>
<evidence type="ECO:0000313" key="3">
    <source>
        <dbReference type="Proteomes" id="UP000002217"/>
    </source>
</evidence>
<accession>C8W2T6</accession>
<organism evidence="2 3">
    <name type="scientific">Desulfofarcimen acetoxidans (strain ATCC 49208 / DSM 771 / KCTC 5769 / VKM B-1644 / 5575)</name>
    <name type="common">Desulfotomaculum acetoxidans</name>
    <dbReference type="NCBI Taxonomy" id="485916"/>
    <lineage>
        <taxon>Bacteria</taxon>
        <taxon>Bacillati</taxon>
        <taxon>Bacillota</taxon>
        <taxon>Clostridia</taxon>
        <taxon>Eubacteriales</taxon>
        <taxon>Peptococcaceae</taxon>
        <taxon>Desulfofarcimen</taxon>
    </lineage>
</organism>
<dbReference type="InterPro" id="IPR027417">
    <property type="entry name" value="P-loop_NTPase"/>
</dbReference>
<name>C8W2T6_DESAS</name>
<evidence type="ECO:0000313" key="2">
    <source>
        <dbReference type="EMBL" id="ACV61092.1"/>
    </source>
</evidence>
<feature type="coiled-coil region" evidence="1">
    <location>
        <begin position="961"/>
        <end position="988"/>
    </location>
</feature>
<gene>
    <name evidence="2" type="ordered locus">Dtox_0129</name>
</gene>
<reference evidence="2 3" key="1">
    <citation type="journal article" date="2009" name="Stand. Genomic Sci.">
        <title>Complete genome sequence of Desulfotomaculum acetoxidans type strain (5575).</title>
        <authorList>
            <person name="Spring S."/>
            <person name="Lapidus A."/>
            <person name="Schroder M."/>
            <person name="Gleim D."/>
            <person name="Sims D."/>
            <person name="Meincke L."/>
            <person name="Glavina Del Rio T."/>
            <person name="Tice H."/>
            <person name="Copeland A."/>
            <person name="Cheng J.F."/>
            <person name="Lucas S."/>
            <person name="Chen F."/>
            <person name="Nolan M."/>
            <person name="Bruce D."/>
            <person name="Goodwin L."/>
            <person name="Pitluck S."/>
            <person name="Ivanova N."/>
            <person name="Mavromatis K."/>
            <person name="Mikhailova N."/>
            <person name="Pati A."/>
            <person name="Chen A."/>
            <person name="Palaniappan K."/>
            <person name="Land M."/>
            <person name="Hauser L."/>
            <person name="Chang Y.J."/>
            <person name="Jeffries C.D."/>
            <person name="Chain P."/>
            <person name="Saunders E."/>
            <person name="Brettin T."/>
            <person name="Detter J.C."/>
            <person name="Goker M."/>
            <person name="Bristow J."/>
            <person name="Eisen J.A."/>
            <person name="Markowitz V."/>
            <person name="Hugenholtz P."/>
            <person name="Kyrpides N.C."/>
            <person name="Klenk H.P."/>
            <person name="Han C."/>
        </authorList>
    </citation>
    <scope>NUCLEOTIDE SEQUENCE [LARGE SCALE GENOMIC DNA]</scope>
    <source>
        <strain evidence="3">ATCC 49208 / DSM 771 / VKM B-1644</strain>
    </source>
</reference>
<dbReference type="EMBL" id="CP001720">
    <property type="protein sequence ID" value="ACV61092.1"/>
    <property type="molecule type" value="Genomic_DNA"/>
</dbReference>
<keyword evidence="3" id="KW-1185">Reference proteome</keyword>
<dbReference type="eggNOG" id="COG1196">
    <property type="taxonomic scope" value="Bacteria"/>
</dbReference>
<feature type="coiled-coil region" evidence="1">
    <location>
        <begin position="207"/>
        <end position="253"/>
    </location>
</feature>
<dbReference type="HOGENOM" id="CLU_244844_0_0_9"/>
<dbReference type="Proteomes" id="UP000002217">
    <property type="component" value="Chromosome"/>
</dbReference>
<feature type="coiled-coil region" evidence="1">
    <location>
        <begin position="1363"/>
        <end position="1397"/>
    </location>
</feature>
<dbReference type="Gene3D" id="3.40.50.300">
    <property type="entry name" value="P-loop containing nucleotide triphosphate hydrolases"/>
    <property type="match status" value="2"/>
</dbReference>
<keyword evidence="1" id="KW-0175">Coiled coil</keyword>
<dbReference type="RefSeq" id="WP_012813544.1">
    <property type="nucleotide sequence ID" value="NC_013216.1"/>
</dbReference>
<dbReference type="SUPFAM" id="SSF52540">
    <property type="entry name" value="P-loop containing nucleoside triphosphate hydrolases"/>
    <property type="match status" value="1"/>
</dbReference>
<feature type="coiled-coil region" evidence="1">
    <location>
        <begin position="279"/>
        <end position="435"/>
    </location>
</feature>
<evidence type="ECO:0000256" key="1">
    <source>
        <dbReference type="SAM" id="Coils"/>
    </source>
</evidence>
<dbReference type="STRING" id="485916.Dtox_0129"/>
<protein>
    <submittedName>
        <fullName evidence="2">Chromosome segregation ATPase-like protein</fullName>
    </submittedName>
</protein>
<proteinExistence type="predicted"/>